<evidence type="ECO:0000313" key="3">
    <source>
        <dbReference type="Proteomes" id="UP000282454"/>
    </source>
</evidence>
<reference evidence="2 3" key="1">
    <citation type="submission" date="2018-10" db="EMBL/GenBank/DDBJ databases">
        <title>Genomic Encyclopedia of Archaeal and Bacterial Type Strains, Phase II (KMG-II): from individual species to whole genera.</title>
        <authorList>
            <person name="Goeker M."/>
        </authorList>
    </citation>
    <scope>NUCLEOTIDE SEQUENCE [LARGE SCALE GENOMIC DNA]</scope>
    <source>
        <strain evidence="2 3">DSM 45657</strain>
    </source>
</reference>
<evidence type="ECO:0000313" key="2">
    <source>
        <dbReference type="EMBL" id="RLK54999.1"/>
    </source>
</evidence>
<feature type="domain" description="NAD(P)-binding" evidence="1">
    <location>
        <begin position="7"/>
        <end position="180"/>
    </location>
</feature>
<dbReference type="OrthoDB" id="3207931at2"/>
<evidence type="ECO:0000259" key="1">
    <source>
        <dbReference type="Pfam" id="PF13460"/>
    </source>
</evidence>
<dbReference type="SUPFAM" id="SSF51735">
    <property type="entry name" value="NAD(P)-binding Rossmann-fold domains"/>
    <property type="match status" value="1"/>
</dbReference>
<accession>A0A421AYY6</accession>
<sequence>MAIAVTGGTGTVGSRLVSRLTGRGQRVRALVRPGGRRPAGDLVEAVEADLERPEAVLDALSGITDLFLLTPLHPDQASLHRGLVDAAKRAGVEHVVRLSALGADPRSPVPIHRQHGEGDQAVIESGLRYTVLRPNSFMQNAAQWAHTIKARDTIVLPVGDAKVSMIDAGDIAEVAAVALTEGGADGQALDLTGPRAISYATAAAIVSTVVGRRISHVDIAPDEAGRVMASNGVPEWAIAARLGLYGTLRAGEAEHVTTTVADWTGRQPRDFAEVAPDLAAVLRDG</sequence>
<dbReference type="RefSeq" id="WP_121393637.1">
    <property type="nucleotide sequence ID" value="NZ_RCDD01000005.1"/>
</dbReference>
<dbReference type="Pfam" id="PF13460">
    <property type="entry name" value="NAD_binding_10"/>
    <property type="match status" value="1"/>
</dbReference>
<proteinExistence type="predicted"/>
<comment type="caution">
    <text evidence="2">The sequence shown here is derived from an EMBL/GenBank/DDBJ whole genome shotgun (WGS) entry which is preliminary data.</text>
</comment>
<protein>
    <submittedName>
        <fullName evidence="2">Uncharacterized protein YbjT (DUF2867 family)</fullName>
    </submittedName>
</protein>
<dbReference type="PANTHER" id="PTHR43162:SF1">
    <property type="entry name" value="PRESTALK A DIFFERENTIATION PROTEIN A"/>
    <property type="match status" value="1"/>
</dbReference>
<dbReference type="Proteomes" id="UP000282454">
    <property type="component" value="Unassembled WGS sequence"/>
</dbReference>
<keyword evidence="3" id="KW-1185">Reference proteome</keyword>
<dbReference type="CDD" id="cd05269">
    <property type="entry name" value="TMR_SDR_a"/>
    <property type="match status" value="1"/>
</dbReference>
<dbReference type="InterPro" id="IPR051604">
    <property type="entry name" value="Ergot_Alk_Oxidoreductase"/>
</dbReference>
<dbReference type="InterPro" id="IPR036291">
    <property type="entry name" value="NAD(P)-bd_dom_sf"/>
</dbReference>
<dbReference type="Gene3D" id="3.40.50.720">
    <property type="entry name" value="NAD(P)-binding Rossmann-like Domain"/>
    <property type="match status" value="1"/>
</dbReference>
<dbReference type="Gene3D" id="3.90.25.10">
    <property type="entry name" value="UDP-galactose 4-epimerase, domain 1"/>
    <property type="match status" value="1"/>
</dbReference>
<name>A0A421AYY6_9PSEU</name>
<dbReference type="PANTHER" id="PTHR43162">
    <property type="match status" value="1"/>
</dbReference>
<dbReference type="AlphaFoldDB" id="A0A421AYY6"/>
<organism evidence="2 3">
    <name type="scientific">Actinokineospora cianjurensis</name>
    <dbReference type="NCBI Taxonomy" id="585224"/>
    <lineage>
        <taxon>Bacteria</taxon>
        <taxon>Bacillati</taxon>
        <taxon>Actinomycetota</taxon>
        <taxon>Actinomycetes</taxon>
        <taxon>Pseudonocardiales</taxon>
        <taxon>Pseudonocardiaceae</taxon>
        <taxon>Actinokineospora</taxon>
    </lineage>
</organism>
<gene>
    <name evidence="2" type="ORF">CLV68_5391</name>
</gene>
<dbReference type="EMBL" id="RCDD01000005">
    <property type="protein sequence ID" value="RLK54999.1"/>
    <property type="molecule type" value="Genomic_DNA"/>
</dbReference>
<dbReference type="InterPro" id="IPR016040">
    <property type="entry name" value="NAD(P)-bd_dom"/>
</dbReference>